<dbReference type="Proteomes" id="UP000032180">
    <property type="component" value="Chromosome 1"/>
</dbReference>
<accession>A0A0D9UXL3</accession>
<dbReference type="InterPro" id="IPR036396">
    <property type="entry name" value="Cyt_P450_sf"/>
</dbReference>
<keyword evidence="5" id="KW-0560">Oxidoreductase</keyword>
<dbReference type="InterPro" id="IPR002401">
    <property type="entry name" value="Cyt_P450_E_grp-I"/>
</dbReference>
<dbReference type="EnsemblPlants" id="LPERR01G05070.1">
    <property type="protein sequence ID" value="LPERR01G05070.1"/>
    <property type="gene ID" value="LPERR01G05070"/>
</dbReference>
<dbReference type="GO" id="GO:0016705">
    <property type="term" value="F:oxidoreductase activity, acting on paired donors, with incorporation or reduction of molecular oxygen"/>
    <property type="evidence" value="ECO:0007669"/>
    <property type="project" value="InterPro"/>
</dbReference>
<dbReference type="eggNOG" id="KOG0157">
    <property type="taxonomic scope" value="Eukaryota"/>
</dbReference>
<dbReference type="Gramene" id="LPERR01G05070.1">
    <property type="protein sequence ID" value="LPERR01G05070.1"/>
    <property type="gene ID" value="LPERR01G05070"/>
</dbReference>
<keyword evidence="3" id="KW-0479">Metal-binding</keyword>
<keyword evidence="7" id="KW-0472">Membrane</keyword>
<feature type="transmembrane region" description="Helical" evidence="7">
    <location>
        <begin position="510"/>
        <end position="533"/>
    </location>
</feature>
<dbReference type="AlphaFoldDB" id="A0A0D9UXL3"/>
<evidence type="ECO:0008006" key="10">
    <source>
        <dbReference type="Google" id="ProtNLM"/>
    </source>
</evidence>
<evidence type="ECO:0000256" key="7">
    <source>
        <dbReference type="SAM" id="Phobius"/>
    </source>
</evidence>
<protein>
    <recommendedName>
        <fullName evidence="10">Cytochrome P450</fullName>
    </recommendedName>
</protein>
<dbReference type="GO" id="GO:0020037">
    <property type="term" value="F:heme binding"/>
    <property type="evidence" value="ECO:0007669"/>
    <property type="project" value="InterPro"/>
</dbReference>
<dbReference type="InterPro" id="IPR017972">
    <property type="entry name" value="Cyt_P450_CS"/>
</dbReference>
<evidence type="ECO:0000256" key="6">
    <source>
        <dbReference type="ARBA" id="ARBA00023004"/>
    </source>
</evidence>
<keyword evidence="9" id="KW-1185">Reference proteome</keyword>
<reference evidence="9" key="2">
    <citation type="submission" date="2013-12" db="EMBL/GenBank/DDBJ databases">
        <authorList>
            <person name="Yu Y."/>
            <person name="Lee S."/>
            <person name="de Baynast K."/>
            <person name="Wissotski M."/>
            <person name="Liu L."/>
            <person name="Talag J."/>
            <person name="Goicoechea J."/>
            <person name="Angelova A."/>
            <person name="Jetty R."/>
            <person name="Kudrna D."/>
            <person name="Golser W."/>
            <person name="Rivera L."/>
            <person name="Zhang J."/>
            <person name="Wing R."/>
        </authorList>
    </citation>
    <scope>NUCLEOTIDE SEQUENCE</scope>
</reference>
<evidence type="ECO:0000256" key="4">
    <source>
        <dbReference type="ARBA" id="ARBA00022989"/>
    </source>
</evidence>
<keyword evidence="4 7" id="KW-1133">Transmembrane helix</keyword>
<comment type="similarity">
    <text evidence="1">Belongs to the cytochrome P450 family.</text>
</comment>
<proteinExistence type="inferred from homology"/>
<name>A0A0D9UXL3_9ORYZ</name>
<feature type="transmembrane region" description="Helical" evidence="7">
    <location>
        <begin position="6"/>
        <end position="26"/>
    </location>
</feature>
<dbReference type="Pfam" id="PF00067">
    <property type="entry name" value="p450"/>
    <property type="match status" value="2"/>
</dbReference>
<dbReference type="InterPro" id="IPR001128">
    <property type="entry name" value="Cyt_P450"/>
</dbReference>
<dbReference type="PRINTS" id="PR00385">
    <property type="entry name" value="P450"/>
</dbReference>
<evidence type="ECO:0000256" key="3">
    <source>
        <dbReference type="ARBA" id="ARBA00022723"/>
    </source>
</evidence>
<dbReference type="STRING" id="77586.A0A0D9UXL3"/>
<evidence type="ECO:0000313" key="8">
    <source>
        <dbReference type="EnsemblPlants" id="LPERR01G05070.1"/>
    </source>
</evidence>
<dbReference type="GO" id="GO:0004497">
    <property type="term" value="F:monooxygenase activity"/>
    <property type="evidence" value="ECO:0007669"/>
    <property type="project" value="InterPro"/>
</dbReference>
<reference evidence="8" key="3">
    <citation type="submission" date="2015-04" db="UniProtKB">
        <authorList>
            <consortium name="EnsemblPlants"/>
        </authorList>
    </citation>
    <scope>IDENTIFICATION</scope>
</reference>
<dbReference type="HOGENOM" id="CLU_001570_9_1_1"/>
<reference evidence="8 9" key="1">
    <citation type="submission" date="2012-08" db="EMBL/GenBank/DDBJ databases">
        <title>Oryza genome evolution.</title>
        <authorList>
            <person name="Wing R.A."/>
        </authorList>
    </citation>
    <scope>NUCLEOTIDE SEQUENCE</scope>
</reference>
<organism evidence="8 9">
    <name type="scientific">Leersia perrieri</name>
    <dbReference type="NCBI Taxonomy" id="77586"/>
    <lineage>
        <taxon>Eukaryota</taxon>
        <taxon>Viridiplantae</taxon>
        <taxon>Streptophyta</taxon>
        <taxon>Embryophyta</taxon>
        <taxon>Tracheophyta</taxon>
        <taxon>Spermatophyta</taxon>
        <taxon>Magnoliopsida</taxon>
        <taxon>Liliopsida</taxon>
        <taxon>Poales</taxon>
        <taxon>Poaceae</taxon>
        <taxon>BOP clade</taxon>
        <taxon>Oryzoideae</taxon>
        <taxon>Oryzeae</taxon>
        <taxon>Oryzinae</taxon>
        <taxon>Leersia</taxon>
    </lineage>
</organism>
<dbReference type="GO" id="GO:0006629">
    <property type="term" value="P:lipid metabolic process"/>
    <property type="evidence" value="ECO:0007669"/>
    <property type="project" value="UniProtKB-ARBA"/>
</dbReference>
<dbReference type="Gene3D" id="1.10.630.10">
    <property type="entry name" value="Cytochrome P450"/>
    <property type="match status" value="2"/>
</dbReference>
<evidence type="ECO:0000256" key="5">
    <source>
        <dbReference type="ARBA" id="ARBA00023002"/>
    </source>
</evidence>
<sequence length="1030" mass="115415">MGFFWSLILLYPEVSLAIICFFWLSLFRLIRQRQKSTLPVNWPVIGMVPFLVQNLHYIHDKVTDALREAGCTFMVSGPWFLNMNFLITCDPANVNHCFNANFNKYPKGSEFAEMFDILGDGLLVADSESWEYQRRMAMYIFAARTFRSFAMSTIARKTGSVLLPYLDHMAKYGSEVELEGVFMRFSLDVSYSTVFAADLDCLSVSSPIPVFGQATKEAEEAVLFRHVVPPSVWKLLRLLNVGSEKKLANAKVVINQFIYEEIAKRKEQASNEVQGDILSMYMKWSINESTRKQNDDEFLRDTAVGFIFAGKDLIAVTLTWFFYMMCKHPHVEERILQELKGLQSSTWPGDFRVFECDAIRSAIYLQAALLETLRLFPATPFEEKEALVDDVLPNGTKVSRNTRIIFSLYAMGRIEGIWGNDCMEFKPERWMSKSGRLRHEPSYKFLSFNTGPRSCLGKDISLSNMKITVASIIYNFKVELVEGHEVMPQSSVILHTQNGLMFQEMELVQWLLAFVGDFYPEIMVTAACLFLLFRRHRRRRRAAERLPTNWPVIGALPAIMVNAGRVHEWVTEFLAAGGMSHVIEGPWGSPGDVLVTADPANVAHMFTANFGNYPKGKEFAAIFDVLGDGIFNADGESWAFQRRKAHALLSDAAFRAAVALNTARKLAAGLVPLLDAFAGDGGVVDLQDVFMRLTFDLTAMFVFGVDPGCLAVDFPTVPFAAAMDDAEEVLFYRHVAPVPWLRLTRRLGVGHHRKMANARKVLDASIADLIALRRHRRAAAAAAGDGGERDGVSDADLLTSYLACQDETGKDGADFDAFLRDTTLNLMVAGRDTTSSALTWFFYLLSTHPAVESKVLAELRCENLAGAGEVDLKRLVYLHAALSESLRLYPPVPFEHKAARSAETLPSGARVGPTRRVIVSLYSMGRMESVWGKDCEEFRPERWLTSPAGRFRHERSSKFPAFNVGPRTCLGRDLAFAQMKAVVAAVVPRFRFTVVGGDGDGGGAPPKPKLSIILHMRDGLKVKVHRRRED</sequence>
<dbReference type="CDD" id="cd11064">
    <property type="entry name" value="CYP86A"/>
    <property type="match status" value="2"/>
</dbReference>
<dbReference type="PROSITE" id="PS00086">
    <property type="entry name" value="CYTOCHROME_P450"/>
    <property type="match status" value="2"/>
</dbReference>
<dbReference type="SUPFAM" id="SSF48264">
    <property type="entry name" value="Cytochrome P450"/>
    <property type="match status" value="2"/>
</dbReference>
<evidence type="ECO:0000256" key="2">
    <source>
        <dbReference type="ARBA" id="ARBA00022692"/>
    </source>
</evidence>
<evidence type="ECO:0000256" key="1">
    <source>
        <dbReference type="ARBA" id="ARBA00010617"/>
    </source>
</evidence>
<evidence type="ECO:0000313" key="9">
    <source>
        <dbReference type="Proteomes" id="UP000032180"/>
    </source>
</evidence>
<dbReference type="GO" id="GO:0005506">
    <property type="term" value="F:iron ion binding"/>
    <property type="evidence" value="ECO:0007669"/>
    <property type="project" value="InterPro"/>
</dbReference>
<keyword evidence="2 7" id="KW-0812">Transmembrane</keyword>
<dbReference type="PANTHER" id="PTHR24296">
    <property type="entry name" value="CYTOCHROME P450"/>
    <property type="match status" value="1"/>
</dbReference>
<keyword evidence="6" id="KW-0408">Iron</keyword>
<dbReference type="PRINTS" id="PR00463">
    <property type="entry name" value="EP450I"/>
</dbReference>